<feature type="domain" description="EF-hand" evidence="3">
    <location>
        <begin position="21"/>
        <end position="56"/>
    </location>
</feature>
<protein>
    <submittedName>
        <fullName evidence="4">CALM</fullName>
    </submittedName>
</protein>
<dbReference type="FunFam" id="1.10.238.10:FF:000527">
    <property type="entry name" value="Calmodulin-3"/>
    <property type="match status" value="1"/>
</dbReference>
<keyword evidence="2" id="KW-0106">Calcium</keyword>
<dbReference type="GO" id="GO:0005509">
    <property type="term" value="F:calcium ion binding"/>
    <property type="evidence" value="ECO:0007669"/>
    <property type="project" value="InterPro"/>
</dbReference>
<keyword evidence="5" id="KW-1185">Reference proteome</keyword>
<sequence>MRTDHSHMYTDRLMVEYLSEDKIGLYKDVFSLFDDDNDGIISTRQLGDVLRKLGMSPTEGEVNEMIEKVDCDGSGTIDFPEFLRMMSNQTEDFDHETEIRETFRMFDKDGDGFITAGELRYMFANMGQKLSDEEINEMIMDADVDGDGRINYAVFYTL</sequence>
<dbReference type="CDD" id="cd00051">
    <property type="entry name" value="EFh"/>
    <property type="match status" value="2"/>
</dbReference>
<dbReference type="SMART" id="SM00054">
    <property type="entry name" value="EFh"/>
    <property type="match status" value="4"/>
</dbReference>
<dbReference type="InterPro" id="IPR018247">
    <property type="entry name" value="EF_Hand_1_Ca_BS"/>
</dbReference>
<dbReference type="InterPro" id="IPR050230">
    <property type="entry name" value="CALM/Myosin/TropC-like"/>
</dbReference>
<feature type="domain" description="EF-hand" evidence="3">
    <location>
        <begin position="130"/>
        <end position="158"/>
    </location>
</feature>
<dbReference type="Pfam" id="PF13499">
    <property type="entry name" value="EF-hand_7"/>
    <property type="match status" value="2"/>
</dbReference>
<dbReference type="Proteomes" id="UP000597762">
    <property type="component" value="Unassembled WGS sequence"/>
</dbReference>
<dbReference type="AlphaFoldDB" id="A0A812C2N2"/>
<dbReference type="PANTHER" id="PTHR23048:SF0">
    <property type="entry name" value="CALMODULIN LIKE 3"/>
    <property type="match status" value="1"/>
</dbReference>
<dbReference type="PROSITE" id="PS00018">
    <property type="entry name" value="EF_HAND_1"/>
    <property type="match status" value="2"/>
</dbReference>
<name>A0A812C2N2_ACAPH</name>
<evidence type="ECO:0000256" key="2">
    <source>
        <dbReference type="ARBA" id="ARBA00022837"/>
    </source>
</evidence>
<dbReference type="PANTHER" id="PTHR23048">
    <property type="entry name" value="MYOSIN LIGHT CHAIN 1, 3"/>
    <property type="match status" value="1"/>
</dbReference>
<dbReference type="PROSITE" id="PS50222">
    <property type="entry name" value="EF_HAND_2"/>
    <property type="match status" value="4"/>
</dbReference>
<dbReference type="SUPFAM" id="SSF47473">
    <property type="entry name" value="EF-hand"/>
    <property type="match status" value="1"/>
</dbReference>
<evidence type="ECO:0000313" key="4">
    <source>
        <dbReference type="EMBL" id="CAE1254032.1"/>
    </source>
</evidence>
<keyword evidence="1" id="KW-0677">Repeat</keyword>
<dbReference type="Gene3D" id="1.10.238.10">
    <property type="entry name" value="EF-hand"/>
    <property type="match status" value="2"/>
</dbReference>
<dbReference type="EMBL" id="CAHIKZ030001130">
    <property type="protein sequence ID" value="CAE1254032.1"/>
    <property type="molecule type" value="Genomic_DNA"/>
</dbReference>
<gene>
    <name evidence="4" type="ORF">SPHA_28734</name>
</gene>
<evidence type="ECO:0000256" key="1">
    <source>
        <dbReference type="ARBA" id="ARBA00022737"/>
    </source>
</evidence>
<feature type="domain" description="EF-hand" evidence="3">
    <location>
        <begin position="57"/>
        <end position="92"/>
    </location>
</feature>
<dbReference type="OrthoDB" id="26525at2759"/>
<proteinExistence type="predicted"/>
<evidence type="ECO:0000313" key="5">
    <source>
        <dbReference type="Proteomes" id="UP000597762"/>
    </source>
</evidence>
<feature type="domain" description="EF-hand" evidence="3">
    <location>
        <begin position="94"/>
        <end position="129"/>
    </location>
</feature>
<dbReference type="InterPro" id="IPR011992">
    <property type="entry name" value="EF-hand-dom_pair"/>
</dbReference>
<evidence type="ECO:0000259" key="3">
    <source>
        <dbReference type="PROSITE" id="PS50222"/>
    </source>
</evidence>
<dbReference type="InterPro" id="IPR002048">
    <property type="entry name" value="EF_hand_dom"/>
</dbReference>
<accession>A0A812C2N2</accession>
<dbReference type="GO" id="GO:0016460">
    <property type="term" value="C:myosin II complex"/>
    <property type="evidence" value="ECO:0007669"/>
    <property type="project" value="TreeGrafter"/>
</dbReference>
<reference evidence="4" key="1">
    <citation type="submission" date="2021-01" db="EMBL/GenBank/DDBJ databases">
        <authorList>
            <person name="Li R."/>
            <person name="Bekaert M."/>
        </authorList>
    </citation>
    <scope>NUCLEOTIDE SEQUENCE</scope>
    <source>
        <strain evidence="4">Farmed</strain>
    </source>
</reference>
<organism evidence="4 5">
    <name type="scientific">Acanthosepion pharaonis</name>
    <name type="common">Pharaoh cuttlefish</name>
    <name type="synonym">Sepia pharaonis</name>
    <dbReference type="NCBI Taxonomy" id="158019"/>
    <lineage>
        <taxon>Eukaryota</taxon>
        <taxon>Metazoa</taxon>
        <taxon>Spiralia</taxon>
        <taxon>Lophotrochozoa</taxon>
        <taxon>Mollusca</taxon>
        <taxon>Cephalopoda</taxon>
        <taxon>Coleoidea</taxon>
        <taxon>Decapodiformes</taxon>
        <taxon>Sepiida</taxon>
        <taxon>Sepiina</taxon>
        <taxon>Sepiidae</taxon>
        <taxon>Acanthosepion</taxon>
    </lineage>
</organism>
<comment type="caution">
    <text evidence="4">The sequence shown here is derived from an EMBL/GenBank/DDBJ whole genome shotgun (WGS) entry which is preliminary data.</text>
</comment>